<dbReference type="InterPro" id="IPR036390">
    <property type="entry name" value="WH_DNA-bd_sf"/>
</dbReference>
<gene>
    <name evidence="6" type="ORF">GCM10017577_73270</name>
</gene>
<dbReference type="Pfam" id="PF00126">
    <property type="entry name" value="HTH_1"/>
    <property type="match status" value="1"/>
</dbReference>
<dbReference type="Gene3D" id="3.40.190.290">
    <property type="match status" value="1"/>
</dbReference>
<dbReference type="InterPro" id="IPR000847">
    <property type="entry name" value="LysR_HTH_N"/>
</dbReference>
<dbReference type="Gene3D" id="1.10.10.10">
    <property type="entry name" value="Winged helix-like DNA-binding domain superfamily/Winged helix DNA-binding domain"/>
    <property type="match status" value="1"/>
</dbReference>
<reference evidence="6" key="1">
    <citation type="journal article" date="2014" name="Int. J. Syst. Evol. Microbiol.">
        <title>Complete genome sequence of Corynebacterium casei LMG S-19264T (=DSM 44701T), isolated from a smear-ripened cheese.</title>
        <authorList>
            <consortium name="US DOE Joint Genome Institute (JGI-PGF)"/>
            <person name="Walter F."/>
            <person name="Albersmeier A."/>
            <person name="Kalinowski J."/>
            <person name="Ruckert C."/>
        </authorList>
    </citation>
    <scope>NUCLEOTIDE SEQUENCE</scope>
    <source>
        <strain evidence="6">VKM Ac-1069</strain>
    </source>
</reference>
<evidence type="ECO:0000256" key="1">
    <source>
        <dbReference type="ARBA" id="ARBA00009437"/>
    </source>
</evidence>
<feature type="domain" description="HTH lysR-type" evidence="5">
    <location>
        <begin position="1"/>
        <end position="58"/>
    </location>
</feature>
<name>A0A9W6P1M6_9PSEU</name>
<dbReference type="InterPro" id="IPR036388">
    <property type="entry name" value="WH-like_DNA-bd_sf"/>
</dbReference>
<organism evidence="6 7">
    <name type="scientific">Pseudonocardia halophobica</name>
    <dbReference type="NCBI Taxonomy" id="29401"/>
    <lineage>
        <taxon>Bacteria</taxon>
        <taxon>Bacillati</taxon>
        <taxon>Actinomycetota</taxon>
        <taxon>Actinomycetes</taxon>
        <taxon>Pseudonocardiales</taxon>
        <taxon>Pseudonocardiaceae</taxon>
        <taxon>Pseudonocardia</taxon>
    </lineage>
</organism>
<keyword evidence="2" id="KW-0805">Transcription regulation</keyword>
<dbReference type="FunFam" id="1.10.10.10:FF:000001">
    <property type="entry name" value="LysR family transcriptional regulator"/>
    <property type="match status" value="1"/>
</dbReference>
<dbReference type="RefSeq" id="WP_037054475.1">
    <property type="nucleotide sequence ID" value="NZ_BAAAUZ010000066.1"/>
</dbReference>
<evidence type="ECO:0000256" key="2">
    <source>
        <dbReference type="ARBA" id="ARBA00023015"/>
    </source>
</evidence>
<evidence type="ECO:0000259" key="5">
    <source>
        <dbReference type="PROSITE" id="PS50931"/>
    </source>
</evidence>
<proteinExistence type="inferred from homology"/>
<evidence type="ECO:0000256" key="3">
    <source>
        <dbReference type="ARBA" id="ARBA00023125"/>
    </source>
</evidence>
<dbReference type="Proteomes" id="UP001143463">
    <property type="component" value="Unassembled WGS sequence"/>
</dbReference>
<reference evidence="6" key="2">
    <citation type="submission" date="2023-01" db="EMBL/GenBank/DDBJ databases">
        <authorList>
            <person name="Sun Q."/>
            <person name="Evtushenko L."/>
        </authorList>
    </citation>
    <scope>NUCLEOTIDE SEQUENCE</scope>
    <source>
        <strain evidence="6">VKM Ac-1069</strain>
    </source>
</reference>
<keyword evidence="3" id="KW-0238">DNA-binding</keyword>
<sequence>MNVGDLEWFVTLAETPHMTQAAERLNVTQPTLSRSLARLEQEIGAPLFDRVNRRLRLNPSGEVLLRHARRSLLELRAATEHIRALRDPEHGTVRLGFLHSVATWLAPELIRGFRARAPQVQFALTQAATYELEALVADGIVDLAVTGPRPSDEDLAWHTVHTEQLCLVVPRDHRLADRGRAGIAEAAGEPFVMLGPDFGLRRLTDDLLARAGVHPEVAFESAEIATMESLAAAGLGVTVVPRPRPHRADPNAVYLPLTDDAAHRVLGLVWRADRPESPVVRRFRDFVVSQEWTAL</sequence>
<dbReference type="InterPro" id="IPR005119">
    <property type="entry name" value="LysR_subst-bd"/>
</dbReference>
<dbReference type="AlphaFoldDB" id="A0A9W6P1M6"/>
<protein>
    <submittedName>
        <fullName evidence="6">LysR family transcriptional regulator</fullName>
    </submittedName>
</protein>
<dbReference type="EMBL" id="BSFQ01000070">
    <property type="protein sequence ID" value="GLL16172.1"/>
    <property type="molecule type" value="Genomic_DNA"/>
</dbReference>
<keyword evidence="4" id="KW-0804">Transcription</keyword>
<evidence type="ECO:0000256" key="4">
    <source>
        <dbReference type="ARBA" id="ARBA00023163"/>
    </source>
</evidence>
<accession>A0A9W6P1M6</accession>
<evidence type="ECO:0000313" key="6">
    <source>
        <dbReference type="EMBL" id="GLL16172.1"/>
    </source>
</evidence>
<dbReference type="PANTHER" id="PTHR30419">
    <property type="entry name" value="HTH-TYPE TRANSCRIPTIONAL REGULATOR YBHD"/>
    <property type="match status" value="1"/>
</dbReference>
<dbReference type="Pfam" id="PF03466">
    <property type="entry name" value="LysR_substrate"/>
    <property type="match status" value="1"/>
</dbReference>
<dbReference type="GO" id="GO:0003677">
    <property type="term" value="F:DNA binding"/>
    <property type="evidence" value="ECO:0007669"/>
    <property type="project" value="UniProtKB-KW"/>
</dbReference>
<dbReference type="SUPFAM" id="SSF46785">
    <property type="entry name" value="Winged helix' DNA-binding domain"/>
    <property type="match status" value="1"/>
</dbReference>
<dbReference type="GO" id="GO:0003700">
    <property type="term" value="F:DNA-binding transcription factor activity"/>
    <property type="evidence" value="ECO:0007669"/>
    <property type="project" value="InterPro"/>
</dbReference>
<dbReference type="GO" id="GO:0005829">
    <property type="term" value="C:cytosol"/>
    <property type="evidence" value="ECO:0007669"/>
    <property type="project" value="TreeGrafter"/>
</dbReference>
<dbReference type="SUPFAM" id="SSF53850">
    <property type="entry name" value="Periplasmic binding protein-like II"/>
    <property type="match status" value="1"/>
</dbReference>
<comment type="caution">
    <text evidence="6">The sequence shown here is derived from an EMBL/GenBank/DDBJ whole genome shotgun (WGS) entry which is preliminary data.</text>
</comment>
<comment type="similarity">
    <text evidence="1">Belongs to the LysR transcriptional regulatory family.</text>
</comment>
<dbReference type="CDD" id="cd08434">
    <property type="entry name" value="PBP2_GltC_like"/>
    <property type="match status" value="1"/>
</dbReference>
<evidence type="ECO:0000313" key="7">
    <source>
        <dbReference type="Proteomes" id="UP001143463"/>
    </source>
</evidence>
<keyword evidence="7" id="KW-1185">Reference proteome</keyword>
<dbReference type="InterPro" id="IPR050950">
    <property type="entry name" value="HTH-type_LysR_regulators"/>
</dbReference>
<dbReference type="PROSITE" id="PS50931">
    <property type="entry name" value="HTH_LYSR"/>
    <property type="match status" value="1"/>
</dbReference>
<dbReference type="PRINTS" id="PR00039">
    <property type="entry name" value="HTHLYSR"/>
</dbReference>